<dbReference type="Gene3D" id="3.30.559.30">
    <property type="entry name" value="Nonribosomal peptide synthetase, condensation domain"/>
    <property type="match status" value="1"/>
</dbReference>
<dbReference type="EMBL" id="JBCHKQ010000002">
    <property type="protein sequence ID" value="MEM5947801.1"/>
    <property type="molecule type" value="Genomic_DNA"/>
</dbReference>
<keyword evidence="3" id="KW-1185">Reference proteome</keyword>
<organism evidence="2 3">
    <name type="scientific">Rarispira pelagica</name>
    <dbReference type="NCBI Taxonomy" id="3141764"/>
    <lineage>
        <taxon>Bacteria</taxon>
        <taxon>Pseudomonadati</taxon>
        <taxon>Spirochaetota</taxon>
        <taxon>Spirochaetia</taxon>
        <taxon>Winmispirales</taxon>
        <taxon>Winmispiraceae</taxon>
        <taxon>Rarispira</taxon>
    </lineage>
</organism>
<protein>
    <recommendedName>
        <fullName evidence="4">Alcohol acetyltransferase</fullName>
    </recommendedName>
</protein>
<gene>
    <name evidence="2" type="ORF">WKV44_04510</name>
</gene>
<accession>A0ABU9UAW6</accession>
<dbReference type="Proteomes" id="UP001466331">
    <property type="component" value="Unassembled WGS sequence"/>
</dbReference>
<evidence type="ECO:0008006" key="4">
    <source>
        <dbReference type="Google" id="ProtNLM"/>
    </source>
</evidence>
<evidence type="ECO:0000313" key="3">
    <source>
        <dbReference type="Proteomes" id="UP001466331"/>
    </source>
</evidence>
<dbReference type="InterPro" id="IPR023213">
    <property type="entry name" value="CAT-like_dom_sf"/>
</dbReference>
<keyword evidence="1" id="KW-0472">Membrane</keyword>
<dbReference type="Gene3D" id="3.30.559.10">
    <property type="entry name" value="Chloramphenicol acetyltransferase-like domain"/>
    <property type="match status" value="1"/>
</dbReference>
<evidence type="ECO:0000313" key="2">
    <source>
        <dbReference type="EMBL" id="MEM5947801.1"/>
    </source>
</evidence>
<keyword evidence="1" id="KW-0812">Transmembrane</keyword>
<name>A0ABU9UAW6_9SPIR</name>
<keyword evidence="1" id="KW-1133">Transmembrane helix</keyword>
<proteinExistence type="predicted"/>
<reference evidence="2 3" key="1">
    <citation type="submission" date="2024-03" db="EMBL/GenBank/DDBJ databases">
        <title>Ignisphaera cupida sp. nov., a hyperthermophilic hydrolytic archaeon from a hot spring of Kamchatka, and proposal of Ignisphaeraceae fam. nov.</title>
        <authorList>
            <person name="Podosokorskaya O.A."/>
            <person name="Elcheninov A.G."/>
            <person name="Maltseva A.I."/>
            <person name="Zayulina K.S."/>
            <person name="Novikov A."/>
            <person name="Merkel A.Y."/>
        </authorList>
    </citation>
    <scope>NUCLEOTIDE SEQUENCE [LARGE SCALE GENOMIC DNA]</scope>
    <source>
        <strain evidence="2 3">38H-sp</strain>
    </source>
</reference>
<comment type="caution">
    <text evidence="2">The sequence shown here is derived from an EMBL/GenBank/DDBJ whole genome shotgun (WGS) entry which is preliminary data.</text>
</comment>
<dbReference type="RefSeq" id="WP_420069251.1">
    <property type="nucleotide sequence ID" value="NZ_JBCHKQ010000002.1"/>
</dbReference>
<evidence type="ECO:0000256" key="1">
    <source>
        <dbReference type="SAM" id="Phobius"/>
    </source>
</evidence>
<feature type="transmembrane region" description="Helical" evidence="1">
    <location>
        <begin position="215"/>
        <end position="234"/>
    </location>
</feature>
<sequence>MSNSGRWFRLDNAAKIFPSVISPRRTTLFRVSARMYEPVNLDMLKQALEKTYERFPYYRVRMKTGFFWYYFEECQEIPEIEADSRYPCVWYKNQNPQRFPLRVRVFDRQIAVEMFHSLTDGTGATEFLKTLISLYFNIRYGVQTPPNEGVLLPGDEWLEEEAEDSFSKHYNSSIPKSALPPKAFHVPGKLAEPGVYYITTATIPMAQLKDTAKKLGVTVTVLLTALYFWTFYLIQKTSDKKDKNPIIIQIPVNLRKILDSSSMKNFFLLVFPSIDSRLGEYSFEEILNYVKYYFKLEINKKSILQQIKRNVSSEKNIFARLTPLFIKNIILSKVYESWGDMRATSSLSNMGLIKLPEEIEKYIERFDFYPPPNPTMKVCCTAVAFKDKVNISFGRSIEETTVEKTFFAMLKQYSMNIFVETNYKYEEHKGVML</sequence>